<keyword evidence="3" id="KW-1185">Reference proteome</keyword>
<dbReference type="RefSeq" id="WP_172273538.1">
    <property type="nucleotide sequence ID" value="NZ_CASGMU010000002.1"/>
</dbReference>
<keyword evidence="1" id="KW-0732">Signal</keyword>
<keyword evidence="2" id="KW-0675">Receptor</keyword>
<evidence type="ECO:0000313" key="2">
    <source>
        <dbReference type="EMBL" id="NPD91293.1"/>
    </source>
</evidence>
<feature type="chain" id="PRO_5046993989" evidence="1">
    <location>
        <begin position="20"/>
        <end position="767"/>
    </location>
</feature>
<evidence type="ECO:0000313" key="3">
    <source>
        <dbReference type="Proteomes" id="UP000714420"/>
    </source>
</evidence>
<proteinExistence type="predicted"/>
<sequence>MKKISLFFVCSLFSFSSMAQKEGHNVISGSVVDANGKALANATVSLNNNGTVSGAKADENGKFTIEYKAGADSIDIECSLVGFETKRKRIKSENDQKVNVTLNEKSVELANVTVDGQTQIMKDDHLVFIPTKNQVNGANSGISLLFNMMIPQLIVDRITGSVEAADKSAVSFYIDGRKALQGEINQLRPKDVVRVEYYDVPGDKFPGEGQNKIVNYIVKKYEYGGYVDMRTDTRWLYSTGDYNIQAKINHKKADFIILAGTNFSKDTGIETTETANYALDEGFTRLTVPEDGRTKNISHYGVFRSSVQLGKTYLNAQAGLNWSESPYNTLLSTVSYSPAVYPSSILYQNVYSKGITPSGQLYFNTKFNKRHSLRGFLFYTYGRNRYKRNYVEGTELMPVLNDSRESSHDFNVKLMYNLSMNHNNSLDVFLWGFYDKSKVDYGGTTESYQEITSSGFQILPSYTQMIANKFRLYVQPGIYIDRYQISEHETVTKLFPRPSFMVSYYMKNGHHVHLKASMGSSEPNMSRYNTTEQYVNSYELMRGNPNLKILKLYDAGLFYNFVPKNFLPSGTFYVTYTGHDDLIKDRYFQEGDKMVHTFLTDGNFHQLLAGLGLSKSLFNRSLQLQTNINYYYQKVNGLYSDDNNYMECRVSAAYFIKGFTFTGKFGTPSTLLTSNSTLYRRRCNYGLTASWGKNGLFVEAGCKNIFDNNPYTRHWGDYGTYSFDRHSVSDSMGKQVYVKLSYNFDFGRKTTRENLSVEKGGSAIMQL</sequence>
<organism evidence="2 3">
    <name type="scientific">Xylanibacter muris</name>
    <dbReference type="NCBI Taxonomy" id="2736290"/>
    <lineage>
        <taxon>Bacteria</taxon>
        <taxon>Pseudomonadati</taxon>
        <taxon>Bacteroidota</taxon>
        <taxon>Bacteroidia</taxon>
        <taxon>Bacteroidales</taxon>
        <taxon>Prevotellaceae</taxon>
        <taxon>Xylanibacter</taxon>
    </lineage>
</organism>
<comment type="caution">
    <text evidence="2">The sequence shown here is derived from an EMBL/GenBank/DDBJ whole genome shotgun (WGS) entry which is preliminary data.</text>
</comment>
<feature type="signal peptide" evidence="1">
    <location>
        <begin position="1"/>
        <end position="19"/>
    </location>
</feature>
<dbReference type="EMBL" id="JABKKF010000002">
    <property type="protein sequence ID" value="NPD91293.1"/>
    <property type="molecule type" value="Genomic_DNA"/>
</dbReference>
<name>A0ABX2AJH5_9BACT</name>
<dbReference type="Pfam" id="PF13715">
    <property type="entry name" value="CarbopepD_reg_2"/>
    <property type="match status" value="1"/>
</dbReference>
<reference evidence="2 3" key="1">
    <citation type="submission" date="2020-05" db="EMBL/GenBank/DDBJ databases">
        <title>Distinct polysaccharide utilization as determinants for interspecies competition between intestinal Prevotella spp.</title>
        <authorList>
            <person name="Galvez E.J.C."/>
            <person name="Iljazovic A."/>
            <person name="Strowig T."/>
        </authorList>
    </citation>
    <scope>NUCLEOTIDE SEQUENCE [LARGE SCALE GENOMIC DNA]</scope>
    <source>
        <strain evidence="2 3">PMUR</strain>
    </source>
</reference>
<evidence type="ECO:0000256" key="1">
    <source>
        <dbReference type="SAM" id="SignalP"/>
    </source>
</evidence>
<dbReference type="Proteomes" id="UP000714420">
    <property type="component" value="Unassembled WGS sequence"/>
</dbReference>
<dbReference type="SUPFAM" id="SSF49464">
    <property type="entry name" value="Carboxypeptidase regulatory domain-like"/>
    <property type="match status" value="1"/>
</dbReference>
<protein>
    <submittedName>
        <fullName evidence="2">TonB-dependent receptor</fullName>
    </submittedName>
</protein>
<dbReference type="SUPFAM" id="SSF56935">
    <property type="entry name" value="Porins"/>
    <property type="match status" value="1"/>
</dbReference>
<dbReference type="InterPro" id="IPR008969">
    <property type="entry name" value="CarboxyPept-like_regulatory"/>
</dbReference>
<accession>A0ABX2AJH5</accession>
<dbReference type="Gene3D" id="2.60.40.1120">
    <property type="entry name" value="Carboxypeptidase-like, regulatory domain"/>
    <property type="match status" value="1"/>
</dbReference>
<gene>
    <name evidence="2" type="ORF">HPS56_02830</name>
</gene>